<sequence length="174" mass="17323">MLTSIAIDGDAGGELVARSTGARTGTTAHVGVARAYDAVVDVVLGVDVDRTGGLDNGGIALIADGQLGDLAELGHLDFGGADEVGHCRFQAGEVVGVITAAGKPVLLSEVVSGVEPVTGVVDPFAAVHPHRFGIVGLYAGVGQVVQPSGEVAAGGDGAALVQQVTRFSKRPFVA</sequence>
<comment type="caution">
    <text evidence="1">The sequence shown here is derived from an EMBL/GenBank/DDBJ whole genome shotgun (WGS) entry which is preliminary data.</text>
</comment>
<protein>
    <submittedName>
        <fullName evidence="1">Uncharacterized protein</fullName>
    </submittedName>
</protein>
<name>A0A502HFB8_9PSED</name>
<organism evidence="1 2">
    <name type="scientific">Pseudomonas mandelii</name>
    <dbReference type="NCBI Taxonomy" id="75612"/>
    <lineage>
        <taxon>Bacteria</taxon>
        <taxon>Pseudomonadati</taxon>
        <taxon>Pseudomonadota</taxon>
        <taxon>Gammaproteobacteria</taxon>
        <taxon>Pseudomonadales</taxon>
        <taxon>Pseudomonadaceae</taxon>
        <taxon>Pseudomonas</taxon>
    </lineage>
</organism>
<accession>A0A502HFB8</accession>
<dbReference type="Proteomes" id="UP000320914">
    <property type="component" value="Unassembled WGS sequence"/>
</dbReference>
<dbReference type="AlphaFoldDB" id="A0A502HFB8"/>
<dbReference type="EMBL" id="RCZA01000032">
    <property type="protein sequence ID" value="TPG73529.1"/>
    <property type="molecule type" value="Genomic_DNA"/>
</dbReference>
<gene>
    <name evidence="1" type="ORF">EAH74_32870</name>
</gene>
<evidence type="ECO:0000313" key="1">
    <source>
        <dbReference type="EMBL" id="TPG73529.1"/>
    </source>
</evidence>
<reference evidence="1 2" key="1">
    <citation type="journal article" date="2019" name="Environ. Microbiol.">
        <title>Species interactions and distinct microbial communities in high Arctic permafrost affected cryosols are associated with the CH4 and CO2 gas fluxes.</title>
        <authorList>
            <person name="Altshuler I."/>
            <person name="Hamel J."/>
            <person name="Turney S."/>
            <person name="Magnuson E."/>
            <person name="Levesque R."/>
            <person name="Greer C."/>
            <person name="Whyte L.G."/>
        </authorList>
    </citation>
    <scope>NUCLEOTIDE SEQUENCE [LARGE SCALE GENOMIC DNA]</scope>
    <source>
        <strain evidence="1 2">OWC5</strain>
    </source>
</reference>
<evidence type="ECO:0000313" key="2">
    <source>
        <dbReference type="Proteomes" id="UP000320914"/>
    </source>
</evidence>
<proteinExistence type="predicted"/>